<feature type="region of interest" description="Disordered" evidence="1">
    <location>
        <begin position="69"/>
        <end position="88"/>
    </location>
</feature>
<feature type="region of interest" description="Disordered" evidence="1">
    <location>
        <begin position="1"/>
        <end position="27"/>
    </location>
</feature>
<accession>A0AAD2A3J1</accession>
<protein>
    <submittedName>
        <fullName evidence="2">Uncharacterized protein</fullName>
    </submittedName>
</protein>
<evidence type="ECO:0000313" key="3">
    <source>
        <dbReference type="Proteomes" id="UP000834106"/>
    </source>
</evidence>
<feature type="compositionally biased region" description="Basic and acidic residues" evidence="1">
    <location>
        <begin position="71"/>
        <end position="82"/>
    </location>
</feature>
<evidence type="ECO:0000313" key="2">
    <source>
        <dbReference type="EMBL" id="CAI9780989.1"/>
    </source>
</evidence>
<gene>
    <name evidence="2" type="ORF">FPE_LOCUS28419</name>
</gene>
<organism evidence="2 3">
    <name type="scientific">Fraxinus pennsylvanica</name>
    <dbReference type="NCBI Taxonomy" id="56036"/>
    <lineage>
        <taxon>Eukaryota</taxon>
        <taxon>Viridiplantae</taxon>
        <taxon>Streptophyta</taxon>
        <taxon>Embryophyta</taxon>
        <taxon>Tracheophyta</taxon>
        <taxon>Spermatophyta</taxon>
        <taxon>Magnoliopsida</taxon>
        <taxon>eudicotyledons</taxon>
        <taxon>Gunneridae</taxon>
        <taxon>Pentapetalae</taxon>
        <taxon>asterids</taxon>
        <taxon>lamiids</taxon>
        <taxon>Lamiales</taxon>
        <taxon>Oleaceae</taxon>
        <taxon>Oleeae</taxon>
        <taxon>Fraxinus</taxon>
    </lineage>
</organism>
<dbReference type="AlphaFoldDB" id="A0AAD2A3J1"/>
<proteinExistence type="predicted"/>
<name>A0AAD2A3J1_9LAMI</name>
<reference evidence="2" key="1">
    <citation type="submission" date="2023-05" db="EMBL/GenBank/DDBJ databases">
        <authorList>
            <person name="Huff M."/>
        </authorList>
    </citation>
    <scope>NUCLEOTIDE SEQUENCE</scope>
</reference>
<sequence length="152" mass="17316">MVHSDRDSDNDGDGEVNSLVVPPLENASSQEEIVAKWVNQDVFMDADERENLENDDSEDEMQMDIQVEHPTIQEKTIEDSPKKNSRVQKRQMAYANKEGIVSYKEDYATSATTAMEREGKEDKDDRILNEIKELTNAIEEEKGKETSSKETS</sequence>
<keyword evidence="3" id="KW-1185">Reference proteome</keyword>
<dbReference type="EMBL" id="OU503052">
    <property type="protein sequence ID" value="CAI9780989.1"/>
    <property type="molecule type" value="Genomic_DNA"/>
</dbReference>
<dbReference type="Proteomes" id="UP000834106">
    <property type="component" value="Chromosome 17"/>
</dbReference>
<evidence type="ECO:0000256" key="1">
    <source>
        <dbReference type="SAM" id="MobiDB-lite"/>
    </source>
</evidence>